<feature type="coiled-coil region" evidence="1">
    <location>
        <begin position="49"/>
        <end position="83"/>
    </location>
</feature>
<keyword evidence="1" id="KW-0175">Coiled coil</keyword>
<reference evidence="3" key="2">
    <citation type="submission" date="2020-09" db="EMBL/GenBank/DDBJ databases">
        <authorList>
            <person name="Sun Q."/>
            <person name="Kim S."/>
        </authorList>
    </citation>
    <scope>NUCLEOTIDE SEQUENCE</scope>
    <source>
        <strain evidence="3">KCTC 32020</strain>
    </source>
</reference>
<dbReference type="AlphaFoldDB" id="A0A918YX56"/>
<feature type="chain" id="PRO_5037018883" evidence="2">
    <location>
        <begin position="23"/>
        <end position="155"/>
    </location>
</feature>
<dbReference type="RefSeq" id="WP_146472080.1">
    <property type="nucleotide sequence ID" value="NZ_BNCF01000002.1"/>
</dbReference>
<protein>
    <submittedName>
        <fullName evidence="3">Uncharacterized protein</fullName>
    </submittedName>
</protein>
<evidence type="ECO:0000313" key="4">
    <source>
        <dbReference type="Proteomes" id="UP000636453"/>
    </source>
</evidence>
<gene>
    <name evidence="3" type="ORF">GCM10007167_06040</name>
</gene>
<name>A0A918YX56_9GAMM</name>
<comment type="caution">
    <text evidence="3">The sequence shown here is derived from an EMBL/GenBank/DDBJ whole genome shotgun (WGS) entry which is preliminary data.</text>
</comment>
<dbReference type="Proteomes" id="UP000636453">
    <property type="component" value="Unassembled WGS sequence"/>
</dbReference>
<keyword evidence="2" id="KW-0732">Signal</keyword>
<evidence type="ECO:0000256" key="1">
    <source>
        <dbReference type="SAM" id="Coils"/>
    </source>
</evidence>
<evidence type="ECO:0000313" key="3">
    <source>
        <dbReference type="EMBL" id="GHE27415.1"/>
    </source>
</evidence>
<proteinExistence type="predicted"/>
<accession>A0A918YX56</accession>
<dbReference type="OrthoDB" id="6024750at2"/>
<organism evidence="3 4">
    <name type="scientific">Vulcaniibacterium thermophilum</name>
    <dbReference type="NCBI Taxonomy" id="1169913"/>
    <lineage>
        <taxon>Bacteria</taxon>
        <taxon>Pseudomonadati</taxon>
        <taxon>Pseudomonadota</taxon>
        <taxon>Gammaproteobacteria</taxon>
        <taxon>Lysobacterales</taxon>
        <taxon>Lysobacteraceae</taxon>
        <taxon>Vulcaniibacterium</taxon>
    </lineage>
</organism>
<evidence type="ECO:0000256" key="2">
    <source>
        <dbReference type="SAM" id="SignalP"/>
    </source>
</evidence>
<feature type="signal peptide" evidence="2">
    <location>
        <begin position="1"/>
        <end position="22"/>
    </location>
</feature>
<keyword evidence="4" id="KW-1185">Reference proteome</keyword>
<sequence length="155" mass="16278">MRSSLILGLACALALAAGSAPAQQVVRPVQGLRPATASPVSPAAVVDRQQLLERRVMQLAKKNRALEGRVATLEAALRDMRAATEFSCATPTTSVNGRGVTDDCSPYACNYIDGRCRTTAATSNHCAPGFLMDGGRCVAPPPPAPDDDCFLDLFC</sequence>
<reference evidence="3" key="1">
    <citation type="journal article" date="2014" name="Int. J. Syst. Evol. Microbiol.">
        <title>Complete genome sequence of Corynebacterium casei LMG S-19264T (=DSM 44701T), isolated from a smear-ripened cheese.</title>
        <authorList>
            <consortium name="US DOE Joint Genome Institute (JGI-PGF)"/>
            <person name="Walter F."/>
            <person name="Albersmeier A."/>
            <person name="Kalinowski J."/>
            <person name="Ruckert C."/>
        </authorList>
    </citation>
    <scope>NUCLEOTIDE SEQUENCE</scope>
    <source>
        <strain evidence="3">KCTC 32020</strain>
    </source>
</reference>
<dbReference type="EMBL" id="BNCF01000002">
    <property type="protein sequence ID" value="GHE27415.1"/>
    <property type="molecule type" value="Genomic_DNA"/>
</dbReference>